<evidence type="ECO:0000313" key="2">
    <source>
        <dbReference type="EMBL" id="EMD58261.1"/>
    </source>
</evidence>
<name>M2SM90_COCSN</name>
<dbReference type="OMA" id="NANGWRS"/>
<evidence type="ECO:0000313" key="3">
    <source>
        <dbReference type="Proteomes" id="UP000016934"/>
    </source>
</evidence>
<proteinExistence type="predicted"/>
<dbReference type="EMBL" id="KB445658">
    <property type="protein sequence ID" value="EMD58261.1"/>
    <property type="molecule type" value="Genomic_DNA"/>
</dbReference>
<reference evidence="2 3" key="1">
    <citation type="journal article" date="2012" name="PLoS Pathog.">
        <title>Diverse lifestyles and strategies of plant pathogenesis encoded in the genomes of eighteen Dothideomycetes fungi.</title>
        <authorList>
            <person name="Ohm R.A."/>
            <person name="Feau N."/>
            <person name="Henrissat B."/>
            <person name="Schoch C.L."/>
            <person name="Horwitz B.A."/>
            <person name="Barry K.W."/>
            <person name="Condon B.J."/>
            <person name="Copeland A.C."/>
            <person name="Dhillon B."/>
            <person name="Glaser F."/>
            <person name="Hesse C.N."/>
            <person name="Kosti I."/>
            <person name="LaButti K."/>
            <person name="Lindquist E.A."/>
            <person name="Lucas S."/>
            <person name="Salamov A.A."/>
            <person name="Bradshaw R.E."/>
            <person name="Ciuffetti L."/>
            <person name="Hamelin R.C."/>
            <person name="Kema G.H.J."/>
            <person name="Lawrence C."/>
            <person name="Scott J.A."/>
            <person name="Spatafora J.W."/>
            <person name="Turgeon B.G."/>
            <person name="de Wit P.J.G.M."/>
            <person name="Zhong S."/>
            <person name="Goodwin S.B."/>
            <person name="Grigoriev I.V."/>
        </authorList>
    </citation>
    <scope>NUCLEOTIDE SEQUENCE [LARGE SCALE GENOMIC DNA]</scope>
    <source>
        <strain evidence="3">ND90Pr / ATCC 201652</strain>
    </source>
</reference>
<dbReference type="AlphaFoldDB" id="M2SM90"/>
<gene>
    <name evidence="2" type="ORF">COCSADRAFT_280750</name>
</gene>
<feature type="compositionally biased region" description="Low complexity" evidence="1">
    <location>
        <begin position="12"/>
        <end position="23"/>
    </location>
</feature>
<evidence type="ECO:0000256" key="1">
    <source>
        <dbReference type="SAM" id="MobiDB-lite"/>
    </source>
</evidence>
<sequence length="167" mass="18280">MASIASDDDGHSSATSPSSSSTTSDEHDTSPAEDFDPVPGTDANGRRSSVADVIDPVVAEEEESSSDYGLDVRKYSVFENEFDVVTIHGLHGHRETTWQARDESKRDTVLGLAGFQYEQSFRLMNYGYDAFKTLSKEGITKEASKLLRAVAGAREEKDKVYIFSGRG</sequence>
<keyword evidence="3" id="KW-1185">Reference proteome</keyword>
<dbReference type="GeneID" id="19135804"/>
<accession>M2SM90</accession>
<feature type="region of interest" description="Disordered" evidence="1">
    <location>
        <begin position="1"/>
        <end position="67"/>
    </location>
</feature>
<dbReference type="HOGENOM" id="CLU_1594383_0_0_1"/>
<protein>
    <recommendedName>
        <fullName evidence="4">DUF676 domain-containing protein</fullName>
    </recommendedName>
</protein>
<dbReference type="Proteomes" id="UP000016934">
    <property type="component" value="Unassembled WGS sequence"/>
</dbReference>
<dbReference type="RefSeq" id="XP_007706025.1">
    <property type="nucleotide sequence ID" value="XM_007707835.1"/>
</dbReference>
<dbReference type="KEGG" id="bsc:COCSADRAFT_280750"/>
<dbReference type="OrthoDB" id="3679171at2759"/>
<evidence type="ECO:0008006" key="4">
    <source>
        <dbReference type="Google" id="ProtNLM"/>
    </source>
</evidence>
<reference evidence="3" key="2">
    <citation type="journal article" date="2013" name="PLoS Genet.">
        <title>Comparative genome structure, secondary metabolite, and effector coding capacity across Cochliobolus pathogens.</title>
        <authorList>
            <person name="Condon B.J."/>
            <person name="Leng Y."/>
            <person name="Wu D."/>
            <person name="Bushley K.E."/>
            <person name="Ohm R.A."/>
            <person name="Otillar R."/>
            <person name="Martin J."/>
            <person name="Schackwitz W."/>
            <person name="Grimwood J."/>
            <person name="MohdZainudin N."/>
            <person name="Xue C."/>
            <person name="Wang R."/>
            <person name="Manning V.A."/>
            <person name="Dhillon B."/>
            <person name="Tu Z.J."/>
            <person name="Steffenson B.J."/>
            <person name="Salamov A."/>
            <person name="Sun H."/>
            <person name="Lowry S."/>
            <person name="LaButti K."/>
            <person name="Han J."/>
            <person name="Copeland A."/>
            <person name="Lindquist E."/>
            <person name="Barry K."/>
            <person name="Schmutz J."/>
            <person name="Baker S.E."/>
            <person name="Ciuffetti L.M."/>
            <person name="Grigoriev I.V."/>
            <person name="Zhong S."/>
            <person name="Turgeon B.G."/>
        </authorList>
    </citation>
    <scope>NUCLEOTIDE SEQUENCE [LARGE SCALE GENOMIC DNA]</scope>
    <source>
        <strain evidence="3">ND90Pr / ATCC 201652</strain>
    </source>
</reference>
<organism evidence="2 3">
    <name type="scientific">Cochliobolus sativus (strain ND90Pr / ATCC 201652)</name>
    <name type="common">Common root rot and spot blotch fungus</name>
    <name type="synonym">Bipolaris sorokiniana</name>
    <dbReference type="NCBI Taxonomy" id="665912"/>
    <lineage>
        <taxon>Eukaryota</taxon>
        <taxon>Fungi</taxon>
        <taxon>Dikarya</taxon>
        <taxon>Ascomycota</taxon>
        <taxon>Pezizomycotina</taxon>
        <taxon>Dothideomycetes</taxon>
        <taxon>Pleosporomycetidae</taxon>
        <taxon>Pleosporales</taxon>
        <taxon>Pleosporineae</taxon>
        <taxon>Pleosporaceae</taxon>
        <taxon>Bipolaris</taxon>
    </lineage>
</organism>